<name>Q4TJ91_TETNG</name>
<organism evidence="1">
    <name type="scientific">Tetraodon nigroviridis</name>
    <name type="common">Spotted green pufferfish</name>
    <name type="synonym">Chelonodon nigroviridis</name>
    <dbReference type="NCBI Taxonomy" id="99883"/>
    <lineage>
        <taxon>Eukaryota</taxon>
        <taxon>Metazoa</taxon>
        <taxon>Chordata</taxon>
        <taxon>Craniata</taxon>
        <taxon>Vertebrata</taxon>
        <taxon>Euteleostomi</taxon>
        <taxon>Actinopterygii</taxon>
        <taxon>Neopterygii</taxon>
        <taxon>Teleostei</taxon>
        <taxon>Neoteleostei</taxon>
        <taxon>Acanthomorphata</taxon>
        <taxon>Eupercaria</taxon>
        <taxon>Tetraodontiformes</taxon>
        <taxon>Tetradontoidea</taxon>
        <taxon>Tetraodontidae</taxon>
        <taxon>Tetraodon</taxon>
    </lineage>
</organism>
<sequence>MARRGRSLSGTVADQLGRGAAQLMVFIRTLLDDFTTEEELLTLPPLKTTTRGADRVPKVPAARLRHPAAGLLPPSEDDKQHQQQNLRGSRPCVCGGHYWQTEQLNCELQDKAGTAADVMVLRDDASASEAFDNVAEKCSQVTKTPGQDLENRFRDLDQLEPCVLYISNPFMNVDRS</sequence>
<proteinExistence type="predicted"/>
<comment type="caution">
    <text evidence="1">The sequence shown here is derived from an EMBL/GenBank/DDBJ whole genome shotgun (WGS) entry which is preliminary data.</text>
</comment>
<accession>Q4TJ91</accession>
<dbReference type="AlphaFoldDB" id="Q4TJ91"/>
<dbReference type="EMBL" id="CAAE01000363">
    <property type="protein sequence ID" value="CAF87041.1"/>
    <property type="molecule type" value="Genomic_DNA"/>
</dbReference>
<gene>
    <name evidence="1" type="ORF">GSTENG00001887001</name>
</gene>
<protein>
    <submittedName>
        <fullName evidence="1">(spotted green pufferfish) hypothetical protein</fullName>
    </submittedName>
</protein>
<dbReference type="KEGG" id="tng:GSTEN00001887G001"/>
<reference evidence="1" key="2">
    <citation type="submission" date="2004-02" db="EMBL/GenBank/DDBJ databases">
        <authorList>
            <consortium name="Genoscope"/>
            <consortium name="Whitehead Institute Centre for Genome Research"/>
        </authorList>
    </citation>
    <scope>NUCLEOTIDE SEQUENCE</scope>
</reference>
<evidence type="ECO:0000313" key="1">
    <source>
        <dbReference type="EMBL" id="CAF87041.1"/>
    </source>
</evidence>
<reference evidence="1" key="1">
    <citation type="journal article" date="2004" name="Nature">
        <title>Genome duplication in the teleost fish Tetraodon nigroviridis reveals the early vertebrate proto-karyotype.</title>
        <authorList>
            <person name="Jaillon O."/>
            <person name="Aury J.-M."/>
            <person name="Brunet F."/>
            <person name="Petit J.-L."/>
            <person name="Stange-Thomann N."/>
            <person name="Mauceli E."/>
            <person name="Bouneau L."/>
            <person name="Fischer C."/>
            <person name="Ozouf-Costaz C."/>
            <person name="Bernot A."/>
            <person name="Nicaud S."/>
            <person name="Jaffe D."/>
            <person name="Fisher S."/>
            <person name="Lutfalla G."/>
            <person name="Dossat C."/>
            <person name="Segurens B."/>
            <person name="Dasilva C."/>
            <person name="Salanoubat M."/>
            <person name="Levy M."/>
            <person name="Boudet N."/>
            <person name="Castellano S."/>
            <person name="Anthouard V."/>
            <person name="Jubin C."/>
            <person name="Castelli V."/>
            <person name="Katinka M."/>
            <person name="Vacherie B."/>
            <person name="Biemont C."/>
            <person name="Skalli Z."/>
            <person name="Cattolico L."/>
            <person name="Poulain J."/>
            <person name="De Berardinis V."/>
            <person name="Cruaud C."/>
            <person name="Duprat S."/>
            <person name="Brottier P."/>
            <person name="Coutanceau J.-P."/>
            <person name="Gouzy J."/>
            <person name="Parra G."/>
            <person name="Lardier G."/>
            <person name="Chapple C."/>
            <person name="McKernan K.J."/>
            <person name="McEwan P."/>
            <person name="Bosak S."/>
            <person name="Kellis M."/>
            <person name="Volff J.-N."/>
            <person name="Guigo R."/>
            <person name="Zody M.C."/>
            <person name="Mesirov J."/>
            <person name="Lindblad-Toh K."/>
            <person name="Birren B."/>
            <person name="Nusbaum C."/>
            <person name="Kahn D."/>
            <person name="Robinson-Rechavi M."/>
            <person name="Laudet V."/>
            <person name="Schachter V."/>
            <person name="Quetier F."/>
            <person name="Saurin W."/>
            <person name="Scarpelli C."/>
            <person name="Wincker P."/>
            <person name="Lander E.S."/>
            <person name="Weissenbach J."/>
            <person name="Roest Crollius H."/>
        </authorList>
    </citation>
    <scope>NUCLEOTIDE SEQUENCE [LARGE SCALE GENOMIC DNA]</scope>
</reference>